<keyword evidence="1" id="KW-0472">Membrane</keyword>
<dbReference type="AlphaFoldDB" id="A0A846QK45"/>
<reference evidence="2 3" key="1">
    <citation type="submission" date="2020-03" db="EMBL/GenBank/DDBJ databases">
        <title>Genomic Encyclopedia of Type Strains, Phase IV (KMG-IV): sequencing the most valuable type-strain genomes for metagenomic binning, comparative biology and taxonomic classification.</title>
        <authorList>
            <person name="Goeker M."/>
        </authorList>
    </citation>
    <scope>NUCLEOTIDE SEQUENCE [LARGE SCALE GENOMIC DNA]</scope>
    <source>
        <strain evidence="2 3">DSM 24233</strain>
    </source>
</reference>
<sequence length="150" mass="16770">MSETNENMIRIVYRYVWFAFWIAGAVFAFIAVVDFELNAFTFVVCALLGAAWAMFVCGALSLLLGVIIPLDPLGARLTEREKAYASIGSLIGLGLFLLFFFTEYQIKRDLPDAQNLFYLSLGGAIVTGLSGLIVSAFLKNLFDQKHRRRK</sequence>
<feature type="transmembrane region" description="Helical" evidence="1">
    <location>
        <begin position="12"/>
        <end position="33"/>
    </location>
</feature>
<proteinExistence type="predicted"/>
<dbReference type="Proteomes" id="UP000580856">
    <property type="component" value="Unassembled WGS sequence"/>
</dbReference>
<accession>A0A846QK45</accession>
<feature type="transmembrane region" description="Helical" evidence="1">
    <location>
        <begin position="39"/>
        <end position="70"/>
    </location>
</feature>
<evidence type="ECO:0000256" key="1">
    <source>
        <dbReference type="SAM" id="Phobius"/>
    </source>
</evidence>
<feature type="transmembrane region" description="Helical" evidence="1">
    <location>
        <begin position="82"/>
        <end position="101"/>
    </location>
</feature>
<evidence type="ECO:0000313" key="3">
    <source>
        <dbReference type="Proteomes" id="UP000580856"/>
    </source>
</evidence>
<feature type="transmembrane region" description="Helical" evidence="1">
    <location>
        <begin position="116"/>
        <end position="142"/>
    </location>
</feature>
<comment type="caution">
    <text evidence="2">The sequence shown here is derived from an EMBL/GenBank/DDBJ whole genome shotgun (WGS) entry which is preliminary data.</text>
</comment>
<keyword evidence="1" id="KW-0812">Transmembrane</keyword>
<protein>
    <submittedName>
        <fullName evidence="2">FtsH-binding integral membrane protein</fullName>
    </submittedName>
</protein>
<name>A0A846QK45_9BACT</name>
<keyword evidence="1" id="KW-1133">Transmembrane helix</keyword>
<dbReference type="EMBL" id="JAATJA010000001">
    <property type="protein sequence ID" value="NJB66852.1"/>
    <property type="molecule type" value="Genomic_DNA"/>
</dbReference>
<dbReference type="RefSeq" id="WP_167939951.1">
    <property type="nucleotide sequence ID" value="NZ_JAATJA010000001.1"/>
</dbReference>
<gene>
    <name evidence="2" type="ORF">GGQ74_000492</name>
</gene>
<organism evidence="2 3">
    <name type="scientific">Desulfobaculum xiamenense</name>
    <dbReference type="NCBI Taxonomy" id="995050"/>
    <lineage>
        <taxon>Bacteria</taxon>
        <taxon>Pseudomonadati</taxon>
        <taxon>Thermodesulfobacteriota</taxon>
        <taxon>Desulfovibrionia</taxon>
        <taxon>Desulfovibrionales</taxon>
        <taxon>Desulfovibrionaceae</taxon>
        <taxon>Desulfobaculum</taxon>
    </lineage>
</organism>
<evidence type="ECO:0000313" key="2">
    <source>
        <dbReference type="EMBL" id="NJB66852.1"/>
    </source>
</evidence>
<keyword evidence="3" id="KW-1185">Reference proteome</keyword>